<protein>
    <submittedName>
        <fullName evidence="2">LPXTG-motif cell wall-anchored protein</fullName>
    </submittedName>
</protein>
<sequence length="53" mass="5545">MNYGSTSGPGATLAATGFTTGYYWLVITGLVLVVAGALLIRLTFRRGVGPVER</sequence>
<dbReference type="EMBL" id="JACHJT010000001">
    <property type="protein sequence ID" value="MBB4930565.1"/>
    <property type="molecule type" value="Genomic_DNA"/>
</dbReference>
<keyword evidence="3" id="KW-1185">Reference proteome</keyword>
<evidence type="ECO:0000313" key="2">
    <source>
        <dbReference type="EMBL" id="MBB4930565.1"/>
    </source>
</evidence>
<keyword evidence="1" id="KW-0472">Membrane</keyword>
<proteinExistence type="predicted"/>
<gene>
    <name evidence="2" type="ORF">F4561_001385</name>
</gene>
<feature type="transmembrane region" description="Helical" evidence="1">
    <location>
        <begin position="22"/>
        <end position="44"/>
    </location>
</feature>
<dbReference type="RefSeq" id="WP_184575863.1">
    <property type="nucleotide sequence ID" value="NZ_JACHJT010000001.1"/>
</dbReference>
<organism evidence="2 3">
    <name type="scientific">Lipingzhangella halophila</name>
    <dbReference type="NCBI Taxonomy" id="1783352"/>
    <lineage>
        <taxon>Bacteria</taxon>
        <taxon>Bacillati</taxon>
        <taxon>Actinomycetota</taxon>
        <taxon>Actinomycetes</taxon>
        <taxon>Streptosporangiales</taxon>
        <taxon>Nocardiopsidaceae</taxon>
        <taxon>Lipingzhangella</taxon>
    </lineage>
</organism>
<reference evidence="2 3" key="1">
    <citation type="submission" date="2020-08" db="EMBL/GenBank/DDBJ databases">
        <title>Sequencing the genomes of 1000 actinobacteria strains.</title>
        <authorList>
            <person name="Klenk H.-P."/>
        </authorList>
    </citation>
    <scope>NUCLEOTIDE SEQUENCE [LARGE SCALE GENOMIC DNA]</scope>
    <source>
        <strain evidence="2 3">DSM 102030</strain>
    </source>
</reference>
<evidence type="ECO:0000256" key="1">
    <source>
        <dbReference type="SAM" id="Phobius"/>
    </source>
</evidence>
<keyword evidence="1" id="KW-1133">Transmembrane helix</keyword>
<name>A0A7W7REM3_9ACTN</name>
<accession>A0A7W7REM3</accession>
<evidence type="ECO:0000313" key="3">
    <source>
        <dbReference type="Proteomes" id="UP000523007"/>
    </source>
</evidence>
<dbReference type="NCBIfam" id="TIGR01167">
    <property type="entry name" value="LPXTG_anchor"/>
    <property type="match status" value="1"/>
</dbReference>
<comment type="caution">
    <text evidence="2">The sequence shown here is derived from an EMBL/GenBank/DDBJ whole genome shotgun (WGS) entry which is preliminary data.</text>
</comment>
<dbReference type="AlphaFoldDB" id="A0A7W7REM3"/>
<keyword evidence="1" id="KW-0812">Transmembrane</keyword>
<dbReference type="Proteomes" id="UP000523007">
    <property type="component" value="Unassembled WGS sequence"/>
</dbReference>